<feature type="compositionally biased region" description="Polar residues" evidence="1">
    <location>
        <begin position="237"/>
        <end position="247"/>
    </location>
</feature>
<dbReference type="EMBL" id="OU898280">
    <property type="protein sequence ID" value="CAG9835472.1"/>
    <property type="molecule type" value="Genomic_DNA"/>
</dbReference>
<feature type="compositionally biased region" description="Polar residues" evidence="1">
    <location>
        <begin position="294"/>
        <end position="315"/>
    </location>
</feature>
<accession>A0A9N9XBX2</accession>
<protein>
    <submittedName>
        <fullName evidence="2">Uncharacterized protein</fullName>
    </submittedName>
</protein>
<feature type="region of interest" description="Disordered" evidence="1">
    <location>
        <begin position="227"/>
        <end position="361"/>
    </location>
</feature>
<feature type="region of interest" description="Disordered" evidence="1">
    <location>
        <begin position="124"/>
        <end position="155"/>
    </location>
</feature>
<evidence type="ECO:0000256" key="1">
    <source>
        <dbReference type="SAM" id="MobiDB-lite"/>
    </source>
</evidence>
<evidence type="ECO:0000313" key="2">
    <source>
        <dbReference type="EMBL" id="CAG9835472.1"/>
    </source>
</evidence>
<feature type="compositionally biased region" description="Basic and acidic residues" evidence="1">
    <location>
        <begin position="281"/>
        <end position="293"/>
    </location>
</feature>
<feature type="compositionally biased region" description="Polar residues" evidence="1">
    <location>
        <begin position="129"/>
        <end position="149"/>
    </location>
</feature>
<dbReference type="Proteomes" id="UP001153709">
    <property type="component" value="Chromosome 5"/>
</dbReference>
<keyword evidence="3" id="KW-1185">Reference proteome</keyword>
<reference evidence="2" key="1">
    <citation type="submission" date="2022-01" db="EMBL/GenBank/DDBJ databases">
        <authorList>
            <person name="King R."/>
        </authorList>
    </citation>
    <scope>NUCLEOTIDE SEQUENCE</scope>
</reference>
<dbReference type="AlphaFoldDB" id="A0A9N9XBX2"/>
<gene>
    <name evidence="2" type="ORF">DIABBA_LOCUS8661</name>
</gene>
<feature type="compositionally biased region" description="Basic and acidic residues" evidence="1">
    <location>
        <begin position="316"/>
        <end position="329"/>
    </location>
</feature>
<organism evidence="2 3">
    <name type="scientific">Diabrotica balteata</name>
    <name type="common">Banded cucumber beetle</name>
    <dbReference type="NCBI Taxonomy" id="107213"/>
    <lineage>
        <taxon>Eukaryota</taxon>
        <taxon>Metazoa</taxon>
        <taxon>Ecdysozoa</taxon>
        <taxon>Arthropoda</taxon>
        <taxon>Hexapoda</taxon>
        <taxon>Insecta</taxon>
        <taxon>Pterygota</taxon>
        <taxon>Neoptera</taxon>
        <taxon>Endopterygota</taxon>
        <taxon>Coleoptera</taxon>
        <taxon>Polyphaga</taxon>
        <taxon>Cucujiformia</taxon>
        <taxon>Chrysomeloidea</taxon>
        <taxon>Chrysomelidae</taxon>
        <taxon>Galerucinae</taxon>
        <taxon>Diabroticina</taxon>
        <taxon>Diabroticites</taxon>
        <taxon>Diabrotica</taxon>
    </lineage>
</organism>
<feature type="compositionally biased region" description="Basic and acidic residues" evidence="1">
    <location>
        <begin position="340"/>
        <end position="353"/>
    </location>
</feature>
<proteinExistence type="predicted"/>
<evidence type="ECO:0000313" key="3">
    <source>
        <dbReference type="Proteomes" id="UP001153709"/>
    </source>
</evidence>
<feature type="compositionally biased region" description="Basic and acidic residues" evidence="1">
    <location>
        <begin position="201"/>
        <end position="212"/>
    </location>
</feature>
<sequence>MSWLKYPEKLFSSNVKIKSNTKKTFKDSNLLVKKENTADINNKDNNCTKSIIYGETSKQQLNANTNVSENANNKPTEIYVSVSGVTNPTNAILKKRKVDNKECEDNNSELDHVTILNKRKLGKPEYEDTNNSGTINGSVLSVKDPTSQLKPKENTSSDIKVRNVNAPTFSILNKGKTARKRTRRKNGLPVEDISWNLLESRKHASSETKPKEVNLPPDNNAILKIEETGKKEEKGINNTQTMSTTVSLLKDPPNPLESKENTSSGSKPKEVNFPTDNSTTSKKETPDKKENGKKNNSGTIDNDNVLSVKDPTNQLESKENTSSDTKAKEVNLPTDNNPTLKKEKTGKEEEKGKQNTQTKSITICFRKRSRKSVGVKSKLLRLVVNLRR</sequence>
<feature type="region of interest" description="Disordered" evidence="1">
    <location>
        <begin position="201"/>
        <end position="220"/>
    </location>
</feature>
<name>A0A9N9XBX2_DIABA</name>